<sequence length="126" mass="13099">MMDPVSLATAAVAVLSPYLVEGGKEVTKTAGKDLYAWIKGRFTGPVPVAEAMDDLEANPTLEDNRADLRKRLAKALAADPSLVEELKALLPEATGTGATTQTIDQSRSTGAKAAQVSGNQNTTSIG</sequence>
<proteinExistence type="predicted"/>
<name>W9GWC5_9PROT</name>
<protein>
    <submittedName>
        <fullName evidence="2">Uncharacterized protein</fullName>
    </submittedName>
</protein>
<evidence type="ECO:0000256" key="1">
    <source>
        <dbReference type="SAM" id="MobiDB-lite"/>
    </source>
</evidence>
<dbReference type="RefSeq" id="WP_037460032.1">
    <property type="nucleotide sequence ID" value="NZ_AVFL01000036.1"/>
</dbReference>
<feature type="compositionally biased region" description="Polar residues" evidence="1">
    <location>
        <begin position="96"/>
        <end position="109"/>
    </location>
</feature>
<accession>W9GWC5</accession>
<organism evidence="2 3">
    <name type="scientific">Skermanella stibiiresistens SB22</name>
    <dbReference type="NCBI Taxonomy" id="1385369"/>
    <lineage>
        <taxon>Bacteria</taxon>
        <taxon>Pseudomonadati</taxon>
        <taxon>Pseudomonadota</taxon>
        <taxon>Alphaproteobacteria</taxon>
        <taxon>Rhodospirillales</taxon>
        <taxon>Azospirillaceae</taxon>
        <taxon>Skermanella</taxon>
    </lineage>
</organism>
<dbReference type="EMBL" id="AVFL01000036">
    <property type="protein sequence ID" value="EWY36742.1"/>
    <property type="molecule type" value="Genomic_DNA"/>
</dbReference>
<feature type="region of interest" description="Disordered" evidence="1">
    <location>
        <begin position="93"/>
        <end position="126"/>
    </location>
</feature>
<gene>
    <name evidence="2" type="ORF">N825_25245</name>
</gene>
<evidence type="ECO:0000313" key="2">
    <source>
        <dbReference type="EMBL" id="EWY36742.1"/>
    </source>
</evidence>
<dbReference type="Proteomes" id="UP000019486">
    <property type="component" value="Unassembled WGS sequence"/>
</dbReference>
<evidence type="ECO:0000313" key="3">
    <source>
        <dbReference type="Proteomes" id="UP000019486"/>
    </source>
</evidence>
<comment type="caution">
    <text evidence="2">The sequence shown here is derived from an EMBL/GenBank/DDBJ whole genome shotgun (WGS) entry which is preliminary data.</text>
</comment>
<reference evidence="2 3" key="1">
    <citation type="submission" date="2013-08" db="EMBL/GenBank/DDBJ databases">
        <title>The genome sequence of Skermanella stibiiresistens.</title>
        <authorList>
            <person name="Zhu W."/>
            <person name="Wang G."/>
        </authorList>
    </citation>
    <scope>NUCLEOTIDE SEQUENCE [LARGE SCALE GENOMIC DNA]</scope>
    <source>
        <strain evidence="2 3">SB22</strain>
    </source>
</reference>
<keyword evidence="3" id="KW-1185">Reference proteome</keyword>
<dbReference type="AlphaFoldDB" id="W9GWC5"/>
<feature type="compositionally biased region" description="Polar residues" evidence="1">
    <location>
        <begin position="116"/>
        <end position="126"/>
    </location>
</feature>